<dbReference type="GO" id="GO:0004605">
    <property type="term" value="F:phosphatidate cytidylyltransferase activity"/>
    <property type="evidence" value="ECO:0007669"/>
    <property type="project" value="UniProtKB-EC"/>
</dbReference>
<evidence type="ECO:0000313" key="21">
    <source>
        <dbReference type="Proteomes" id="UP000194139"/>
    </source>
</evidence>
<dbReference type="RefSeq" id="WP_086072548.1">
    <property type="nucleotide sequence ID" value="NZ_CP021109.1"/>
</dbReference>
<feature type="transmembrane region" description="Helical" evidence="19">
    <location>
        <begin position="150"/>
        <end position="169"/>
    </location>
</feature>
<feature type="transmembrane region" description="Helical" evidence="19">
    <location>
        <begin position="124"/>
        <end position="144"/>
    </location>
</feature>
<evidence type="ECO:0000256" key="1">
    <source>
        <dbReference type="ARBA" id="ARBA00001698"/>
    </source>
</evidence>
<dbReference type="PROSITE" id="PS01315">
    <property type="entry name" value="CDS"/>
    <property type="match status" value="1"/>
</dbReference>
<evidence type="ECO:0000256" key="9">
    <source>
        <dbReference type="ARBA" id="ARBA00022516"/>
    </source>
</evidence>
<keyword evidence="17" id="KW-1208">Phospholipid metabolism</keyword>
<dbReference type="EC" id="2.7.7.41" evidence="6 18"/>
<evidence type="ECO:0000256" key="3">
    <source>
        <dbReference type="ARBA" id="ARBA00005119"/>
    </source>
</evidence>
<comment type="similarity">
    <text evidence="5 18">Belongs to the CDS family.</text>
</comment>
<evidence type="ECO:0000256" key="8">
    <source>
        <dbReference type="ARBA" id="ARBA00022475"/>
    </source>
</evidence>
<evidence type="ECO:0000256" key="2">
    <source>
        <dbReference type="ARBA" id="ARBA00004651"/>
    </source>
</evidence>
<keyword evidence="14" id="KW-0443">Lipid metabolism</keyword>
<proteinExistence type="inferred from homology"/>
<evidence type="ECO:0000256" key="16">
    <source>
        <dbReference type="ARBA" id="ARBA00023209"/>
    </source>
</evidence>
<keyword evidence="8" id="KW-1003">Cell membrane</keyword>
<evidence type="ECO:0000256" key="10">
    <source>
        <dbReference type="ARBA" id="ARBA00022679"/>
    </source>
</evidence>
<evidence type="ECO:0000256" key="6">
    <source>
        <dbReference type="ARBA" id="ARBA00012487"/>
    </source>
</evidence>
<keyword evidence="15 19" id="KW-0472">Membrane</keyword>
<evidence type="ECO:0000256" key="14">
    <source>
        <dbReference type="ARBA" id="ARBA00023098"/>
    </source>
</evidence>
<comment type="subcellular location">
    <subcellularLocation>
        <location evidence="2">Cell membrane</location>
        <topology evidence="2">Multi-pass membrane protein</topology>
    </subcellularLocation>
</comment>
<keyword evidence="21" id="KW-1185">Reference proteome</keyword>
<keyword evidence="11 18" id="KW-0812">Transmembrane</keyword>
<keyword evidence="12 18" id="KW-0548">Nucleotidyltransferase</keyword>
<name>A0A1W6Z133_9BORD</name>
<evidence type="ECO:0000256" key="15">
    <source>
        <dbReference type="ARBA" id="ARBA00023136"/>
    </source>
</evidence>
<evidence type="ECO:0000256" key="12">
    <source>
        <dbReference type="ARBA" id="ARBA00022695"/>
    </source>
</evidence>
<evidence type="ECO:0000256" key="19">
    <source>
        <dbReference type="SAM" id="Phobius"/>
    </source>
</evidence>
<dbReference type="Pfam" id="PF01148">
    <property type="entry name" value="CTP_transf_1"/>
    <property type="match status" value="1"/>
</dbReference>
<gene>
    <name evidence="20" type="ORF">CAL13_12310</name>
</gene>
<evidence type="ECO:0000256" key="5">
    <source>
        <dbReference type="ARBA" id="ARBA00010185"/>
    </source>
</evidence>
<dbReference type="GO" id="GO:0005886">
    <property type="term" value="C:plasma membrane"/>
    <property type="evidence" value="ECO:0007669"/>
    <property type="project" value="UniProtKB-SubCell"/>
</dbReference>
<evidence type="ECO:0000256" key="13">
    <source>
        <dbReference type="ARBA" id="ARBA00022989"/>
    </source>
</evidence>
<dbReference type="Proteomes" id="UP000194139">
    <property type="component" value="Chromosome"/>
</dbReference>
<feature type="transmembrane region" description="Helical" evidence="19">
    <location>
        <begin position="220"/>
        <end position="242"/>
    </location>
</feature>
<evidence type="ECO:0000256" key="4">
    <source>
        <dbReference type="ARBA" id="ARBA00005189"/>
    </source>
</evidence>
<sequence>MLRQRIVTAVVLLAVLAAAMAAPGAWPFMILMAVAIGCAGWEWTRLTLPAGSGASGAAVIGIVLAGVSLLLTAWWLGLGDPGLAALSREIMFKVVMPLSAVLWIVGATAAVVRGRADAAPVSPALTIFAIPALLAAWAVLAVLFMARGPIFVLSLLALVWAADIAAYFGGRAFGRRKLAPRVSPGKTVEGAISGVAAAVAWIGVSSMWEGTFGHALAQRWTIWGALPIAALLAALSIVGDLFESLLKRRAGRKDSSQLLPGHGGVYDRIDAILPVAPVALILSGVLF</sequence>
<feature type="transmembrane region" description="Helical" evidence="19">
    <location>
        <begin position="55"/>
        <end position="78"/>
    </location>
</feature>
<comment type="pathway">
    <text evidence="4">Lipid metabolism.</text>
</comment>
<evidence type="ECO:0000313" key="20">
    <source>
        <dbReference type="EMBL" id="ARP86904.1"/>
    </source>
</evidence>
<evidence type="ECO:0000256" key="7">
    <source>
        <dbReference type="ARBA" id="ARBA00019373"/>
    </source>
</evidence>
<dbReference type="InterPro" id="IPR000374">
    <property type="entry name" value="PC_trans"/>
</dbReference>
<feature type="transmembrane region" description="Helical" evidence="19">
    <location>
        <begin position="90"/>
        <end position="112"/>
    </location>
</feature>
<dbReference type="UniPathway" id="UPA00557">
    <property type="reaction ID" value="UER00614"/>
</dbReference>
<evidence type="ECO:0000256" key="17">
    <source>
        <dbReference type="ARBA" id="ARBA00023264"/>
    </source>
</evidence>
<organism evidence="20 21">
    <name type="scientific">Bordetella genomosp. 9</name>
    <dbReference type="NCBI Taxonomy" id="1416803"/>
    <lineage>
        <taxon>Bacteria</taxon>
        <taxon>Pseudomonadati</taxon>
        <taxon>Pseudomonadota</taxon>
        <taxon>Betaproteobacteria</taxon>
        <taxon>Burkholderiales</taxon>
        <taxon>Alcaligenaceae</taxon>
        <taxon>Bordetella</taxon>
    </lineage>
</organism>
<accession>A0A1W6Z133</accession>
<dbReference type="PANTHER" id="PTHR46382:SF1">
    <property type="entry name" value="PHOSPHATIDATE CYTIDYLYLTRANSFERASE"/>
    <property type="match status" value="1"/>
</dbReference>
<reference evidence="20 21" key="1">
    <citation type="submission" date="2017-05" db="EMBL/GenBank/DDBJ databases">
        <title>Complete and WGS of Bordetella genogroups.</title>
        <authorList>
            <person name="Spilker T."/>
            <person name="LiPuma J."/>
        </authorList>
    </citation>
    <scope>NUCLEOTIDE SEQUENCE [LARGE SCALE GENOMIC DNA]</scope>
    <source>
        <strain evidence="20 21">AU17164</strain>
    </source>
</reference>
<dbReference type="EMBL" id="CP021109">
    <property type="protein sequence ID" value="ARP86904.1"/>
    <property type="molecule type" value="Genomic_DNA"/>
</dbReference>
<dbReference type="GO" id="GO:0016024">
    <property type="term" value="P:CDP-diacylglycerol biosynthetic process"/>
    <property type="evidence" value="ECO:0007669"/>
    <property type="project" value="UniProtKB-UniPathway"/>
</dbReference>
<comment type="catalytic activity">
    <reaction evidence="1 18">
        <text>a 1,2-diacyl-sn-glycero-3-phosphate + CTP + H(+) = a CDP-1,2-diacyl-sn-glycerol + diphosphate</text>
        <dbReference type="Rhea" id="RHEA:16229"/>
        <dbReference type="ChEBI" id="CHEBI:15378"/>
        <dbReference type="ChEBI" id="CHEBI:33019"/>
        <dbReference type="ChEBI" id="CHEBI:37563"/>
        <dbReference type="ChEBI" id="CHEBI:58332"/>
        <dbReference type="ChEBI" id="CHEBI:58608"/>
        <dbReference type="EC" id="2.7.7.41"/>
    </reaction>
</comment>
<keyword evidence="13 19" id="KW-1133">Transmembrane helix</keyword>
<comment type="pathway">
    <text evidence="3 18">Phospholipid metabolism; CDP-diacylglycerol biosynthesis; CDP-diacylglycerol from sn-glycerol 3-phosphate: step 3/3.</text>
</comment>
<keyword evidence="9" id="KW-0444">Lipid biosynthesis</keyword>
<keyword evidence="10 18" id="KW-0808">Transferase</keyword>
<protein>
    <recommendedName>
        <fullName evidence="7 18">Phosphatidate cytidylyltransferase</fullName>
        <ecNumber evidence="6 18">2.7.7.41</ecNumber>
    </recommendedName>
</protein>
<dbReference type="PANTHER" id="PTHR46382">
    <property type="entry name" value="PHOSPHATIDATE CYTIDYLYLTRANSFERASE"/>
    <property type="match status" value="1"/>
</dbReference>
<dbReference type="AlphaFoldDB" id="A0A1W6Z133"/>
<keyword evidence="16" id="KW-0594">Phospholipid biosynthesis</keyword>
<evidence type="ECO:0000256" key="18">
    <source>
        <dbReference type="RuleBase" id="RU003938"/>
    </source>
</evidence>
<evidence type="ECO:0000256" key="11">
    <source>
        <dbReference type="ARBA" id="ARBA00022692"/>
    </source>
</evidence>